<reference evidence="2" key="1">
    <citation type="submission" date="2009-11" db="EMBL/GenBank/DDBJ databases">
        <authorList>
            <consortium name="The Broad Institute Genome Sequencing Platform"/>
            <person name="Ward D."/>
            <person name="Feldgarden M."/>
            <person name="Earl A."/>
            <person name="Young S.K."/>
            <person name="Zeng Q."/>
            <person name="Koehrsen M."/>
            <person name="Alvarado L."/>
            <person name="Berlin A."/>
            <person name="Bochicchio J."/>
            <person name="Borenstein D."/>
            <person name="Chapman S.B."/>
            <person name="Chen Z."/>
            <person name="Engels R."/>
            <person name="Freedman E."/>
            <person name="Gellesch M."/>
            <person name="Goldberg J."/>
            <person name="Griggs A."/>
            <person name="Gujja S."/>
            <person name="Heilman E."/>
            <person name="Heiman D."/>
            <person name="Hepburn T."/>
            <person name="Howarth C."/>
            <person name="Jen D."/>
            <person name="Larson L."/>
            <person name="Lewis B."/>
            <person name="Mehta T."/>
            <person name="Park D."/>
            <person name="Pearson M."/>
            <person name="Roberts A."/>
            <person name="Saif S."/>
            <person name="Shea T."/>
            <person name="Shenoy N."/>
            <person name="Sisk P."/>
            <person name="Stolte C."/>
            <person name="Sykes S."/>
            <person name="Thomson T."/>
            <person name="Walk T."/>
            <person name="White J."/>
            <person name="Yandava C."/>
            <person name="Izard J."/>
            <person name="Baranova O.V."/>
            <person name="Blanton J.M."/>
            <person name="Tanner A.C."/>
            <person name="Dewhirst F.E."/>
            <person name="Haas B."/>
            <person name="Nusbaum C."/>
            <person name="Birren B."/>
        </authorList>
    </citation>
    <scope>NUCLEOTIDE SEQUENCE [LARGE SCALE GENOMIC DNA]</scope>
    <source>
        <strain evidence="2">1-1 BBBD Race 1</strain>
    </source>
</reference>
<reference evidence="3" key="4">
    <citation type="submission" date="2025-05" db="UniProtKB">
        <authorList>
            <consortium name="EnsemblFungi"/>
        </authorList>
    </citation>
    <scope>IDENTIFICATION</scope>
    <source>
        <strain evidence="3">isolate 1-1 / race 1 (BBBD)</strain>
    </source>
</reference>
<dbReference type="EnsemblFungi" id="PTTG_26342-t43_1">
    <property type="protein sequence ID" value="PTTG_26342-t43_1-p1"/>
    <property type="gene ID" value="PTTG_26342"/>
</dbReference>
<protein>
    <submittedName>
        <fullName evidence="2 3">Uncharacterized protein</fullName>
    </submittedName>
</protein>
<keyword evidence="4" id="KW-1185">Reference proteome</keyword>
<evidence type="ECO:0000313" key="2">
    <source>
        <dbReference type="EMBL" id="OAV96575.1"/>
    </source>
</evidence>
<gene>
    <name evidence="2" type="ORF">PTTG_26342</name>
</gene>
<proteinExistence type="predicted"/>
<dbReference type="AlphaFoldDB" id="A0A180GUX7"/>
<feature type="compositionally biased region" description="Low complexity" evidence="1">
    <location>
        <begin position="76"/>
        <end position="89"/>
    </location>
</feature>
<feature type="region of interest" description="Disordered" evidence="1">
    <location>
        <begin position="66"/>
        <end position="104"/>
    </location>
</feature>
<name>A0A180GUX7_PUCT1</name>
<dbReference type="Proteomes" id="UP000005240">
    <property type="component" value="Unassembled WGS sequence"/>
</dbReference>
<dbReference type="EMBL" id="ADAS02000019">
    <property type="protein sequence ID" value="OAV96575.1"/>
    <property type="molecule type" value="Genomic_DNA"/>
</dbReference>
<dbReference type="OrthoDB" id="2518771at2759"/>
<accession>A0A180GUX7</accession>
<evidence type="ECO:0000313" key="4">
    <source>
        <dbReference type="Proteomes" id="UP000005240"/>
    </source>
</evidence>
<evidence type="ECO:0000256" key="1">
    <source>
        <dbReference type="SAM" id="MobiDB-lite"/>
    </source>
</evidence>
<reference evidence="2" key="2">
    <citation type="submission" date="2016-05" db="EMBL/GenBank/DDBJ databases">
        <title>Comparative analysis highlights variable genome content of wheat rusts and divergence of the mating loci.</title>
        <authorList>
            <person name="Cuomo C.A."/>
            <person name="Bakkeren G."/>
            <person name="Szabo L."/>
            <person name="Khalil H."/>
            <person name="Joly D."/>
            <person name="Goldberg J."/>
            <person name="Young S."/>
            <person name="Zeng Q."/>
            <person name="Fellers J."/>
        </authorList>
    </citation>
    <scope>NUCLEOTIDE SEQUENCE [LARGE SCALE GENOMIC DNA]</scope>
    <source>
        <strain evidence="2">1-1 BBBD Race 1</strain>
    </source>
</reference>
<evidence type="ECO:0000313" key="3">
    <source>
        <dbReference type="EnsemblFungi" id="PTTG_26342-t43_1-p1"/>
    </source>
</evidence>
<dbReference type="VEuPathDB" id="FungiDB:PTTG_26342"/>
<feature type="compositionally biased region" description="Polar residues" evidence="1">
    <location>
        <begin position="90"/>
        <end position="99"/>
    </location>
</feature>
<sequence length="268" mass="30379">MDNHSRNRLISPSEYSEWFHHPLTPPADQVDQHVPTIFDGTSHLVKERNRCRDAFIRSQERTSQLDPSLMGLLPVSSNTSRSSQLSLSQPTASQSQQHRQLPFDWPGSTFGRPKVPIGIEFLLFAPKPSPPPINTRNRQTIAPPVSSQYQKAKSEPGKLSIHWHSHDYNLEMFKAATINLIQHDEDKGLGLYARQRESEGSIVWNVIIPNGRMFAAAQKKRLDSTEIFKQFLQVAKATPESRKIICCLVQKDPAILAQVRAYPIRSVQ</sequence>
<reference evidence="3 4" key="3">
    <citation type="journal article" date="2017" name="G3 (Bethesda)">
        <title>Comparative analysis highlights variable genome content of wheat rusts and divergence of the mating loci.</title>
        <authorList>
            <person name="Cuomo C.A."/>
            <person name="Bakkeren G."/>
            <person name="Khalil H.B."/>
            <person name="Panwar V."/>
            <person name="Joly D."/>
            <person name="Linning R."/>
            <person name="Sakthikumar S."/>
            <person name="Song X."/>
            <person name="Adiconis X."/>
            <person name="Fan L."/>
            <person name="Goldberg J.M."/>
            <person name="Levin J.Z."/>
            <person name="Young S."/>
            <person name="Zeng Q."/>
            <person name="Anikster Y."/>
            <person name="Bruce M."/>
            <person name="Wang M."/>
            <person name="Yin C."/>
            <person name="McCallum B."/>
            <person name="Szabo L.J."/>
            <person name="Hulbert S."/>
            <person name="Chen X."/>
            <person name="Fellers J.P."/>
        </authorList>
    </citation>
    <scope>NUCLEOTIDE SEQUENCE</scope>
    <source>
        <strain evidence="3">isolate 1-1 / race 1 (BBBD)</strain>
        <strain evidence="4">Isolate 1-1 / race 1 (BBBD)</strain>
    </source>
</reference>
<organism evidence="2">
    <name type="scientific">Puccinia triticina (isolate 1-1 / race 1 (BBBD))</name>
    <name type="common">Brown leaf rust fungus</name>
    <dbReference type="NCBI Taxonomy" id="630390"/>
    <lineage>
        <taxon>Eukaryota</taxon>
        <taxon>Fungi</taxon>
        <taxon>Dikarya</taxon>
        <taxon>Basidiomycota</taxon>
        <taxon>Pucciniomycotina</taxon>
        <taxon>Pucciniomycetes</taxon>
        <taxon>Pucciniales</taxon>
        <taxon>Pucciniaceae</taxon>
        <taxon>Puccinia</taxon>
    </lineage>
</organism>